<dbReference type="AlphaFoldDB" id="A0A398CM59"/>
<evidence type="ECO:0000313" key="1">
    <source>
        <dbReference type="EMBL" id="RIE04436.1"/>
    </source>
</evidence>
<protein>
    <submittedName>
        <fullName evidence="1">Uncharacterized protein</fullName>
    </submittedName>
</protein>
<comment type="caution">
    <text evidence="1">The sequence shown here is derived from an EMBL/GenBank/DDBJ whole genome shotgun (WGS) entry which is preliminary data.</text>
</comment>
<name>A0A398CM59_9BACL</name>
<gene>
    <name evidence="1" type="ORF">D3H35_07580</name>
</gene>
<evidence type="ECO:0000313" key="2">
    <source>
        <dbReference type="Proteomes" id="UP000266340"/>
    </source>
</evidence>
<dbReference type="EMBL" id="QXJM01000027">
    <property type="protein sequence ID" value="RIE04436.1"/>
    <property type="molecule type" value="Genomic_DNA"/>
</dbReference>
<organism evidence="1 2">
    <name type="scientific">Cohnella faecalis</name>
    <dbReference type="NCBI Taxonomy" id="2315694"/>
    <lineage>
        <taxon>Bacteria</taxon>
        <taxon>Bacillati</taxon>
        <taxon>Bacillota</taxon>
        <taxon>Bacilli</taxon>
        <taxon>Bacillales</taxon>
        <taxon>Paenibacillaceae</taxon>
        <taxon>Cohnella</taxon>
    </lineage>
</organism>
<proteinExistence type="predicted"/>
<accession>A0A398CM59</accession>
<keyword evidence="2" id="KW-1185">Reference proteome</keyword>
<sequence>MISDEKQYEFAVMMSQLSGDADLYPGKLKSLELMKAYQEQHGLQENEPQTADGWTNMFKIPGLNLTTDARLPPTAWLRWWRLCQHESGFDCPKQEDEGHCGAWIQQ</sequence>
<reference evidence="1 2" key="1">
    <citation type="submission" date="2018-09" db="EMBL/GenBank/DDBJ databases">
        <title>Cohnella cavernae sp. nov., isolated from a karst cave.</title>
        <authorList>
            <person name="Zhu H."/>
        </authorList>
    </citation>
    <scope>NUCLEOTIDE SEQUENCE [LARGE SCALE GENOMIC DNA]</scope>
    <source>
        <strain evidence="1 2">K2E09-144</strain>
    </source>
</reference>
<dbReference type="Proteomes" id="UP000266340">
    <property type="component" value="Unassembled WGS sequence"/>
</dbReference>